<proteinExistence type="predicted"/>
<organism evidence="1">
    <name type="scientific">Siphoviridae sp. ctNEy24</name>
    <dbReference type="NCBI Taxonomy" id="2825466"/>
    <lineage>
        <taxon>Viruses</taxon>
        <taxon>Duplodnaviria</taxon>
        <taxon>Heunggongvirae</taxon>
        <taxon>Uroviricota</taxon>
        <taxon>Caudoviricetes</taxon>
    </lineage>
</organism>
<reference evidence="1" key="1">
    <citation type="journal article" date="2021" name="Proc. Natl. Acad. Sci. U.S.A.">
        <title>A Catalog of Tens of Thousands of Viruses from Human Metagenomes Reveals Hidden Associations with Chronic Diseases.</title>
        <authorList>
            <person name="Tisza M.J."/>
            <person name="Buck C.B."/>
        </authorList>
    </citation>
    <scope>NUCLEOTIDE SEQUENCE</scope>
    <source>
        <strain evidence="1">CtNEy24</strain>
    </source>
</reference>
<accession>A0A8S5U0G0</accession>
<sequence>MAQFITKTHKSKGKETSTEYRIDADFTPTQISDICQEFIENYCVAHNEIEWLIGVATKKVQFEKGKDDEKKVVEQANPFVSVRAEFAKKFFPSIVKGSAHKETWAESLLRKYGK</sequence>
<dbReference type="EMBL" id="BK015974">
    <property type="protein sequence ID" value="DAF87952.1"/>
    <property type="molecule type" value="Genomic_DNA"/>
</dbReference>
<name>A0A8S5U0G0_9CAUD</name>
<protein>
    <submittedName>
        <fullName evidence="1">Uncharacterized protein</fullName>
    </submittedName>
</protein>
<evidence type="ECO:0000313" key="1">
    <source>
        <dbReference type="EMBL" id="DAF87952.1"/>
    </source>
</evidence>